<feature type="domain" description="HTH araC/xylS-type" evidence="4">
    <location>
        <begin position="184"/>
        <end position="281"/>
    </location>
</feature>
<keyword evidence="2" id="KW-0238">DNA-binding</keyword>
<evidence type="ECO:0000256" key="3">
    <source>
        <dbReference type="ARBA" id="ARBA00023163"/>
    </source>
</evidence>
<keyword evidence="1" id="KW-0805">Transcription regulation</keyword>
<dbReference type="GO" id="GO:0003700">
    <property type="term" value="F:DNA-binding transcription factor activity"/>
    <property type="evidence" value="ECO:0007669"/>
    <property type="project" value="InterPro"/>
</dbReference>
<sequence length="291" mass="33368">MLKVFNPSPVQVGNIECLPSAQNWQRKSLSLQGLNLLQSVLIKLTTGKISITTSSGEYITASGPMLIFLAKEQTIHITMEETHEQVNYNLIELDSTSIKNAYNFFLYEHADFLAPLTKPTTKHLLAPIETGAARVFNLLHSSSKSQKLPQDKKEYLIRFLLSEFIYEPEAFSLFRELSQNSLAENIYNIIISDISRKWALKDISDSLYMSCSTLKRKLKQENTSFSEVYLNARMNKAAKLLRNSENNITRVAYMCGYDSASYFTYVFKKHFKTTPSEFLTFLSFSQHQYIN</sequence>
<accession>A0A737ES36</accession>
<dbReference type="InterPro" id="IPR018060">
    <property type="entry name" value="HTH_AraC"/>
</dbReference>
<evidence type="ECO:0000259" key="4">
    <source>
        <dbReference type="PROSITE" id="PS01124"/>
    </source>
</evidence>
<keyword evidence="3" id="KW-0804">Transcription</keyword>
<dbReference type="EMBL" id="DAATDB010000016">
    <property type="protein sequence ID" value="HAE8102692.1"/>
    <property type="molecule type" value="Genomic_DNA"/>
</dbReference>
<comment type="caution">
    <text evidence="5">The sequence shown here is derived from an EMBL/GenBank/DDBJ whole genome shotgun (WGS) entry which is preliminary data.</text>
</comment>
<dbReference type="SMART" id="SM00342">
    <property type="entry name" value="HTH_ARAC"/>
    <property type="match status" value="1"/>
</dbReference>
<reference evidence="5" key="1">
    <citation type="journal article" date="2018" name="Genome Biol.">
        <title>SKESA: strategic k-mer extension for scrupulous assemblies.</title>
        <authorList>
            <person name="Souvorov A."/>
            <person name="Agarwala R."/>
            <person name="Lipman D.J."/>
        </authorList>
    </citation>
    <scope>NUCLEOTIDE SEQUENCE</scope>
    <source>
        <strain evidence="5">1363-65</strain>
    </source>
</reference>
<dbReference type="PROSITE" id="PS00041">
    <property type="entry name" value="HTH_ARAC_FAMILY_1"/>
    <property type="match status" value="1"/>
</dbReference>
<protein>
    <submittedName>
        <fullName evidence="5">AraC family transcriptional regulator</fullName>
    </submittedName>
</protein>
<name>A0A737ES36_SALER</name>
<dbReference type="SUPFAM" id="SSF46689">
    <property type="entry name" value="Homeodomain-like"/>
    <property type="match status" value="1"/>
</dbReference>
<dbReference type="InterPro" id="IPR018062">
    <property type="entry name" value="HTH_AraC-typ_CS"/>
</dbReference>
<dbReference type="PROSITE" id="PS01124">
    <property type="entry name" value="HTH_ARAC_FAMILY_2"/>
    <property type="match status" value="1"/>
</dbReference>
<dbReference type="GO" id="GO:0043565">
    <property type="term" value="F:sequence-specific DNA binding"/>
    <property type="evidence" value="ECO:0007669"/>
    <property type="project" value="InterPro"/>
</dbReference>
<dbReference type="InterPro" id="IPR009057">
    <property type="entry name" value="Homeodomain-like_sf"/>
</dbReference>
<evidence type="ECO:0000313" key="5">
    <source>
        <dbReference type="EMBL" id="HAE8102692.1"/>
    </source>
</evidence>
<gene>
    <name evidence="5" type="ORF">GNC09_002722</name>
</gene>
<dbReference type="InterPro" id="IPR020449">
    <property type="entry name" value="Tscrpt_reg_AraC-type_HTH"/>
</dbReference>
<dbReference type="AlphaFoldDB" id="A0A737ES36"/>
<organism evidence="5">
    <name type="scientific">Salmonella enterica subsp. indica serovar 45:a:e,n,x</name>
    <dbReference type="NCBI Taxonomy" id="1307500"/>
    <lineage>
        <taxon>Bacteria</taxon>
        <taxon>Pseudomonadati</taxon>
        <taxon>Pseudomonadota</taxon>
        <taxon>Gammaproteobacteria</taxon>
        <taxon>Enterobacterales</taxon>
        <taxon>Enterobacteriaceae</taxon>
        <taxon>Salmonella</taxon>
    </lineage>
</organism>
<reference evidence="5" key="2">
    <citation type="submission" date="2018-07" db="EMBL/GenBank/DDBJ databases">
        <authorList>
            <consortium name="NCBI Pathogen Detection Project"/>
        </authorList>
    </citation>
    <scope>NUCLEOTIDE SEQUENCE</scope>
    <source>
        <strain evidence="5">1363-65</strain>
    </source>
</reference>
<dbReference type="PANTHER" id="PTHR43280:SF33">
    <property type="entry name" value="HTH-TYPE TRANSCRIPTIONAL REGULATOR APPY-RELATED"/>
    <property type="match status" value="1"/>
</dbReference>
<evidence type="ECO:0000256" key="2">
    <source>
        <dbReference type="ARBA" id="ARBA00023125"/>
    </source>
</evidence>
<dbReference type="PANTHER" id="PTHR43280">
    <property type="entry name" value="ARAC-FAMILY TRANSCRIPTIONAL REGULATOR"/>
    <property type="match status" value="1"/>
</dbReference>
<dbReference type="NCBIfam" id="NF011733">
    <property type="entry name" value="PRK15186.1"/>
    <property type="match status" value="1"/>
</dbReference>
<dbReference type="PRINTS" id="PR00032">
    <property type="entry name" value="HTHARAC"/>
</dbReference>
<evidence type="ECO:0000256" key="1">
    <source>
        <dbReference type="ARBA" id="ARBA00023015"/>
    </source>
</evidence>
<dbReference type="Pfam" id="PF12833">
    <property type="entry name" value="HTH_18"/>
    <property type="match status" value="1"/>
</dbReference>
<proteinExistence type="predicted"/>
<dbReference type="Gene3D" id="1.10.10.60">
    <property type="entry name" value="Homeodomain-like"/>
    <property type="match status" value="1"/>
</dbReference>